<dbReference type="EC" id="1.2.1.3" evidence="4"/>
<comment type="pathway">
    <text evidence="1">Mycotoxin biosynthesis.</text>
</comment>
<keyword evidence="10" id="KW-1185">Reference proteome</keyword>
<evidence type="ECO:0000256" key="7">
    <source>
        <dbReference type="RuleBase" id="RU003345"/>
    </source>
</evidence>
<gene>
    <name evidence="9" type="ORF">N7476_000017</name>
</gene>
<dbReference type="PROSITE" id="PS00687">
    <property type="entry name" value="ALDEHYDE_DEHYDR_GLU"/>
    <property type="match status" value="1"/>
</dbReference>
<dbReference type="FunFam" id="3.40.309.10:FF:000012">
    <property type="entry name" value="Betaine aldehyde dehydrogenase"/>
    <property type="match status" value="1"/>
</dbReference>
<dbReference type="InterPro" id="IPR015590">
    <property type="entry name" value="Aldehyde_DH_dom"/>
</dbReference>
<evidence type="ECO:0000313" key="10">
    <source>
        <dbReference type="Proteomes" id="UP001147746"/>
    </source>
</evidence>
<name>A0A9W9QC45_9EURO</name>
<evidence type="ECO:0000259" key="8">
    <source>
        <dbReference type="Pfam" id="PF00171"/>
    </source>
</evidence>
<dbReference type="InterPro" id="IPR016162">
    <property type="entry name" value="Ald_DH_N"/>
</dbReference>
<evidence type="ECO:0000313" key="9">
    <source>
        <dbReference type="EMBL" id="KAJ5330234.1"/>
    </source>
</evidence>
<dbReference type="InterPro" id="IPR016161">
    <property type="entry name" value="Ald_DH/histidinol_DH"/>
</dbReference>
<evidence type="ECO:0000256" key="6">
    <source>
        <dbReference type="PROSITE-ProRule" id="PRU10007"/>
    </source>
</evidence>
<evidence type="ECO:0000256" key="2">
    <source>
        <dbReference type="ARBA" id="ARBA00009986"/>
    </source>
</evidence>
<evidence type="ECO:0000256" key="5">
    <source>
        <dbReference type="ARBA" id="ARBA00049194"/>
    </source>
</evidence>
<evidence type="ECO:0000256" key="4">
    <source>
        <dbReference type="ARBA" id="ARBA00024226"/>
    </source>
</evidence>
<keyword evidence="3 7" id="KW-0560">Oxidoreductase</keyword>
<accession>A0A9W9QC45</accession>
<reference evidence="9" key="2">
    <citation type="journal article" date="2023" name="IMA Fungus">
        <title>Comparative genomic study of the Penicillium genus elucidates a diverse pangenome and 15 lateral gene transfer events.</title>
        <authorList>
            <person name="Petersen C."/>
            <person name="Sorensen T."/>
            <person name="Nielsen M.R."/>
            <person name="Sondergaard T.E."/>
            <person name="Sorensen J.L."/>
            <person name="Fitzpatrick D.A."/>
            <person name="Frisvad J.C."/>
            <person name="Nielsen K.L."/>
        </authorList>
    </citation>
    <scope>NUCLEOTIDE SEQUENCE</scope>
    <source>
        <strain evidence="9">IBT 21472</strain>
    </source>
</reference>
<dbReference type="PANTHER" id="PTHR11699">
    <property type="entry name" value="ALDEHYDE DEHYDROGENASE-RELATED"/>
    <property type="match status" value="1"/>
</dbReference>
<dbReference type="InterPro" id="IPR029510">
    <property type="entry name" value="Ald_DH_CS_GLU"/>
</dbReference>
<comment type="caution">
    <text evidence="9">The sequence shown here is derived from an EMBL/GenBank/DDBJ whole genome shotgun (WGS) entry which is preliminary data.</text>
</comment>
<dbReference type="EMBL" id="JAPZBO010000001">
    <property type="protein sequence ID" value="KAJ5330234.1"/>
    <property type="molecule type" value="Genomic_DNA"/>
</dbReference>
<protein>
    <recommendedName>
        <fullName evidence="4">aldehyde dehydrogenase (NAD(+))</fullName>
        <ecNumber evidence="4">1.2.1.3</ecNumber>
    </recommendedName>
</protein>
<reference evidence="9" key="1">
    <citation type="submission" date="2022-12" db="EMBL/GenBank/DDBJ databases">
        <authorList>
            <person name="Petersen C."/>
        </authorList>
    </citation>
    <scope>NUCLEOTIDE SEQUENCE</scope>
    <source>
        <strain evidence="9">IBT 21472</strain>
    </source>
</reference>
<evidence type="ECO:0000256" key="3">
    <source>
        <dbReference type="ARBA" id="ARBA00023002"/>
    </source>
</evidence>
<feature type="domain" description="Aldehyde dehydrogenase" evidence="8">
    <location>
        <begin position="56"/>
        <end position="516"/>
    </location>
</feature>
<dbReference type="Gene3D" id="3.40.309.10">
    <property type="entry name" value="Aldehyde Dehydrogenase, Chain A, domain 2"/>
    <property type="match status" value="1"/>
</dbReference>
<sequence>MTASNGSFPPSRVNLTEDGADASKLTFHTKIFIGNKSFGQLFPIPSKVAYHQSQYVPAKSGQFWTVRNPTDDSIVTEEVHCAGEEDVDDAVAASQSAFEETWGNMASSERQKIMLKLADLLDRDNLAIVKLESIAMGQPTAFGARLGGLLGSIVRYYAGWCDKLPGELQADDGDGRFKLVRYQPLGVCAGIAAWNATLTFLCMKTMPAIAAGNTFIFKSSEKSPLGSLAFGELVKEAGFPPGVINIISGPGSTGALLASHMGIKKISYTGSVNAGRKVQVAATNSNLKRVTLELGGKSPSIIFPDADLENALENSSQNFLLNSGQICVSATRVLIHEDIAENFANELKARFEMFKNTMGEPLAKETFLGPLADKAQTENVRSFFQQGKKDGVEFLTGGKIKGNFVEPTIMKNPPLDSSVWKEEIFGPALGIRTFKSEEEAIRLANDTSYGLSACVYTSDIARALRVSGRLESGTVAINSNYLPGTTVPFGGWKQSGNGGREGGYAAIKSYLEAKTITINMEVGPR</sequence>
<organism evidence="9 10">
    <name type="scientific">Penicillium atrosanguineum</name>
    <dbReference type="NCBI Taxonomy" id="1132637"/>
    <lineage>
        <taxon>Eukaryota</taxon>
        <taxon>Fungi</taxon>
        <taxon>Dikarya</taxon>
        <taxon>Ascomycota</taxon>
        <taxon>Pezizomycotina</taxon>
        <taxon>Eurotiomycetes</taxon>
        <taxon>Eurotiomycetidae</taxon>
        <taxon>Eurotiales</taxon>
        <taxon>Aspergillaceae</taxon>
        <taxon>Penicillium</taxon>
    </lineage>
</organism>
<dbReference type="Pfam" id="PF00171">
    <property type="entry name" value="Aldedh"/>
    <property type="match status" value="1"/>
</dbReference>
<evidence type="ECO:0000256" key="1">
    <source>
        <dbReference type="ARBA" id="ARBA00004685"/>
    </source>
</evidence>
<comment type="similarity">
    <text evidence="2 7">Belongs to the aldehyde dehydrogenase family.</text>
</comment>
<dbReference type="FunFam" id="3.40.605.10:FF:000007">
    <property type="entry name" value="NAD/NADP-dependent betaine aldehyde dehydrogenase"/>
    <property type="match status" value="1"/>
</dbReference>
<dbReference type="InterPro" id="IPR016163">
    <property type="entry name" value="Ald_DH_C"/>
</dbReference>
<feature type="active site" evidence="6">
    <location>
        <position position="293"/>
    </location>
</feature>
<dbReference type="AlphaFoldDB" id="A0A9W9QC45"/>
<proteinExistence type="inferred from homology"/>
<dbReference type="SUPFAM" id="SSF53720">
    <property type="entry name" value="ALDH-like"/>
    <property type="match status" value="1"/>
</dbReference>
<dbReference type="GO" id="GO:0004029">
    <property type="term" value="F:aldehyde dehydrogenase (NAD+) activity"/>
    <property type="evidence" value="ECO:0007669"/>
    <property type="project" value="UniProtKB-EC"/>
</dbReference>
<dbReference type="Gene3D" id="3.40.605.10">
    <property type="entry name" value="Aldehyde Dehydrogenase, Chain A, domain 1"/>
    <property type="match status" value="1"/>
</dbReference>
<dbReference type="Proteomes" id="UP001147746">
    <property type="component" value="Unassembled WGS sequence"/>
</dbReference>
<comment type="catalytic activity">
    <reaction evidence="5">
        <text>an aldehyde + NAD(+) + H2O = a carboxylate + NADH + 2 H(+)</text>
        <dbReference type="Rhea" id="RHEA:16185"/>
        <dbReference type="ChEBI" id="CHEBI:15377"/>
        <dbReference type="ChEBI" id="CHEBI:15378"/>
        <dbReference type="ChEBI" id="CHEBI:17478"/>
        <dbReference type="ChEBI" id="CHEBI:29067"/>
        <dbReference type="ChEBI" id="CHEBI:57540"/>
        <dbReference type="ChEBI" id="CHEBI:57945"/>
        <dbReference type="EC" id="1.2.1.3"/>
    </reaction>
</comment>